<dbReference type="WBParaSite" id="EEL_0000997601-mRNA-1">
    <property type="protein sequence ID" value="EEL_0000997601-mRNA-1"/>
    <property type="gene ID" value="EEL_0000997601"/>
</dbReference>
<name>A0A0R3S5A7_9BILA</name>
<protein>
    <submittedName>
        <fullName evidence="2">Uncharacterized protein</fullName>
    </submittedName>
</protein>
<organism evidence="1 2">
    <name type="scientific">Elaeophora elaphi</name>
    <dbReference type="NCBI Taxonomy" id="1147741"/>
    <lineage>
        <taxon>Eukaryota</taxon>
        <taxon>Metazoa</taxon>
        <taxon>Ecdysozoa</taxon>
        <taxon>Nematoda</taxon>
        <taxon>Chromadorea</taxon>
        <taxon>Rhabditida</taxon>
        <taxon>Spirurina</taxon>
        <taxon>Spiruromorpha</taxon>
        <taxon>Filarioidea</taxon>
        <taxon>Onchocercidae</taxon>
        <taxon>Elaeophora</taxon>
    </lineage>
</organism>
<proteinExistence type="predicted"/>
<reference evidence="2" key="1">
    <citation type="submission" date="2017-02" db="UniProtKB">
        <authorList>
            <consortium name="WormBaseParasite"/>
        </authorList>
    </citation>
    <scope>IDENTIFICATION</scope>
</reference>
<sequence>MGMQLVHLHCLLLLMNNLKSKKNRQFRQRSPRIRPRRLGQRLRIPNGWRFRRN</sequence>
<dbReference type="AlphaFoldDB" id="A0A0R3S5A7"/>
<dbReference type="Proteomes" id="UP000050640">
    <property type="component" value="Unplaced"/>
</dbReference>
<accession>A0A0R3S5A7</accession>
<keyword evidence="1" id="KW-1185">Reference proteome</keyword>
<evidence type="ECO:0000313" key="1">
    <source>
        <dbReference type="Proteomes" id="UP000050640"/>
    </source>
</evidence>
<evidence type="ECO:0000313" key="2">
    <source>
        <dbReference type="WBParaSite" id="EEL_0000997601-mRNA-1"/>
    </source>
</evidence>